<dbReference type="Proteomes" id="UP000028582">
    <property type="component" value="Unassembled WGS sequence"/>
</dbReference>
<feature type="compositionally biased region" description="Polar residues" evidence="1">
    <location>
        <begin position="85"/>
        <end position="97"/>
    </location>
</feature>
<protein>
    <submittedName>
        <fullName evidence="2">Uncharacterized protein</fullName>
    </submittedName>
</protein>
<accession>A0A080ZWH9</accession>
<feature type="compositionally biased region" description="Basic and acidic residues" evidence="1">
    <location>
        <begin position="30"/>
        <end position="47"/>
    </location>
</feature>
<comment type="caution">
    <text evidence="2">The sequence shown here is derived from an EMBL/GenBank/DDBJ whole genome shotgun (WGS) entry which is preliminary data.</text>
</comment>
<sequence>MTSQKSQDIQCIRQYIRECDHKPELRELTGARILDPTERPLVDRTGDEVQPASYRLSPISQQGYAVQATPFSPIASTPRLPSRPPTAQTPTNTSTHGRTPLRRSPRLSTPSSQTYIRPDRPRTPTPAVSPLQEEAQSTDDDDLDDIGDGLDGEEIFPRWEEYLSEILEDDDLGSAFVASHSDSYHNWEFEMIPPPDATPFPEAGDPQFPQEKRIGGIRALKSSILAMFSGLIAPVA</sequence>
<reference evidence="2 3" key="1">
    <citation type="submission" date="2013-11" db="EMBL/GenBank/DDBJ databases">
        <title>The Genome Sequence of Phytophthora parasitica P1976.</title>
        <authorList>
            <consortium name="The Broad Institute Genomics Platform"/>
            <person name="Russ C."/>
            <person name="Tyler B."/>
            <person name="Panabieres F."/>
            <person name="Shan W."/>
            <person name="Tripathy S."/>
            <person name="Grunwald N."/>
            <person name="Machado M."/>
            <person name="Johnson C.S."/>
            <person name="Walker B."/>
            <person name="Young S."/>
            <person name="Zeng Q."/>
            <person name="Gargeya S."/>
            <person name="Fitzgerald M."/>
            <person name="Haas B."/>
            <person name="Abouelleil A."/>
            <person name="Allen A.W."/>
            <person name="Alvarado L."/>
            <person name="Arachchi H.M."/>
            <person name="Berlin A.M."/>
            <person name="Chapman S.B."/>
            <person name="Gainer-Dewar J."/>
            <person name="Goldberg J."/>
            <person name="Griggs A."/>
            <person name="Gujja S."/>
            <person name="Hansen M."/>
            <person name="Howarth C."/>
            <person name="Imamovic A."/>
            <person name="Ireland A."/>
            <person name="Larimer J."/>
            <person name="McCowan C."/>
            <person name="Murphy C."/>
            <person name="Pearson M."/>
            <person name="Poon T.W."/>
            <person name="Priest M."/>
            <person name="Roberts A."/>
            <person name="Saif S."/>
            <person name="Shea T."/>
            <person name="Sisk P."/>
            <person name="Sykes S."/>
            <person name="Wortman J."/>
            <person name="Nusbaum C."/>
            <person name="Birren B."/>
        </authorList>
    </citation>
    <scope>NUCLEOTIDE SEQUENCE [LARGE SCALE GENOMIC DNA]</scope>
    <source>
        <strain evidence="2 3">P1976</strain>
    </source>
</reference>
<dbReference type="EMBL" id="ANJA01002244">
    <property type="protein sequence ID" value="ETO70990.1"/>
    <property type="molecule type" value="Genomic_DNA"/>
</dbReference>
<evidence type="ECO:0000256" key="1">
    <source>
        <dbReference type="SAM" id="MobiDB-lite"/>
    </source>
</evidence>
<feature type="region of interest" description="Disordered" evidence="1">
    <location>
        <begin position="30"/>
        <end position="147"/>
    </location>
</feature>
<evidence type="ECO:0000313" key="2">
    <source>
        <dbReference type="EMBL" id="ETO70990.1"/>
    </source>
</evidence>
<gene>
    <name evidence="2" type="ORF">F444_12597</name>
</gene>
<evidence type="ECO:0000313" key="3">
    <source>
        <dbReference type="Proteomes" id="UP000028582"/>
    </source>
</evidence>
<organism evidence="2 3">
    <name type="scientific">Phytophthora nicotianae P1976</name>
    <dbReference type="NCBI Taxonomy" id="1317066"/>
    <lineage>
        <taxon>Eukaryota</taxon>
        <taxon>Sar</taxon>
        <taxon>Stramenopiles</taxon>
        <taxon>Oomycota</taxon>
        <taxon>Peronosporomycetes</taxon>
        <taxon>Peronosporales</taxon>
        <taxon>Peronosporaceae</taxon>
        <taxon>Phytophthora</taxon>
    </lineage>
</organism>
<name>A0A080ZWH9_PHYNI</name>
<proteinExistence type="predicted"/>
<dbReference type="AlphaFoldDB" id="A0A080ZWH9"/>
<feature type="compositionally biased region" description="Acidic residues" evidence="1">
    <location>
        <begin position="136"/>
        <end position="147"/>
    </location>
</feature>